<dbReference type="EMBL" id="JBBLZC010000001">
    <property type="protein sequence ID" value="MEK0081816.1"/>
    <property type="molecule type" value="Genomic_DNA"/>
</dbReference>
<keyword evidence="2" id="KW-1185">Reference proteome</keyword>
<evidence type="ECO:0000313" key="2">
    <source>
        <dbReference type="Proteomes" id="UP001375743"/>
    </source>
</evidence>
<dbReference type="RefSeq" id="WP_418157659.1">
    <property type="nucleotide sequence ID" value="NZ_JBBLZC010000001.1"/>
</dbReference>
<gene>
    <name evidence="1" type="ORF">U1T56_01530</name>
</gene>
<accession>A0ABU8XKT6</accession>
<dbReference type="InterPro" id="IPR006279">
    <property type="entry name" value="SoxD"/>
</dbReference>
<organism evidence="1 2">
    <name type="scientific">Benzoatithermus flavus</name>
    <dbReference type="NCBI Taxonomy" id="3108223"/>
    <lineage>
        <taxon>Bacteria</taxon>
        <taxon>Pseudomonadati</taxon>
        <taxon>Pseudomonadota</taxon>
        <taxon>Alphaproteobacteria</taxon>
        <taxon>Geminicoccales</taxon>
        <taxon>Geminicoccaceae</taxon>
        <taxon>Benzoatithermus</taxon>
    </lineage>
</organism>
<reference evidence="1 2" key="1">
    <citation type="submission" date="2024-01" db="EMBL/GenBank/DDBJ databases">
        <title>Multi-omics insights into the function and evolution of sodium benzoate biodegradation pathways in Benzoatithermus flavus gen. nov., sp. nov. from hot spring.</title>
        <authorList>
            <person name="Hu C.-J."/>
            <person name="Li W.-J."/>
        </authorList>
    </citation>
    <scope>NUCLEOTIDE SEQUENCE [LARGE SCALE GENOMIC DNA]</scope>
    <source>
        <strain evidence="1 2">SYSU G07066</strain>
    </source>
</reference>
<sequence length="89" mass="10058">MRIPCPYCGERDVHEFTYLGDAALKARPTADASPEAWHAYVYLRDNPAGPHRELWYHGSGCRSWLEVTRDTTSHTILAVTWPRGEEAGS</sequence>
<dbReference type="Proteomes" id="UP001375743">
    <property type="component" value="Unassembled WGS sequence"/>
</dbReference>
<protein>
    <submittedName>
        <fullName evidence="1">Sarcosine oxidase subunit delta</fullName>
    </submittedName>
</protein>
<dbReference type="Gene3D" id="3.30.2270.10">
    <property type="entry name" value="Folate-binding superfamily"/>
    <property type="match status" value="1"/>
</dbReference>
<proteinExistence type="predicted"/>
<dbReference type="InterPro" id="IPR038561">
    <property type="entry name" value="SoxD_sf"/>
</dbReference>
<evidence type="ECO:0000313" key="1">
    <source>
        <dbReference type="EMBL" id="MEK0081816.1"/>
    </source>
</evidence>
<comment type="caution">
    <text evidence="1">The sequence shown here is derived from an EMBL/GenBank/DDBJ whole genome shotgun (WGS) entry which is preliminary data.</text>
</comment>
<dbReference type="Pfam" id="PF04267">
    <property type="entry name" value="SoxD"/>
    <property type="match status" value="1"/>
</dbReference>
<name>A0ABU8XKT6_9PROT</name>